<accession>A0A1F5NYV1</accession>
<dbReference type="SUPFAM" id="SSF101447">
    <property type="entry name" value="Formin homology 2 domain (FH2 domain)"/>
    <property type="match status" value="1"/>
</dbReference>
<dbReference type="Proteomes" id="UP000176339">
    <property type="component" value="Unassembled WGS sequence"/>
</dbReference>
<dbReference type="InterPro" id="IPR013783">
    <property type="entry name" value="Ig-like_fold"/>
</dbReference>
<organism evidence="1 2">
    <name type="scientific">Candidatus Doudnabacteria bacterium RIFCSPHIGHO2_01_FULL_49_9</name>
    <dbReference type="NCBI Taxonomy" id="1817827"/>
    <lineage>
        <taxon>Bacteria</taxon>
        <taxon>Candidatus Doudnaibacteriota</taxon>
    </lineage>
</organism>
<evidence type="ECO:0000313" key="1">
    <source>
        <dbReference type="EMBL" id="OGE82829.1"/>
    </source>
</evidence>
<dbReference type="Gene3D" id="2.60.40.10">
    <property type="entry name" value="Immunoglobulins"/>
    <property type="match status" value="2"/>
</dbReference>
<evidence type="ECO:0000313" key="2">
    <source>
        <dbReference type="Proteomes" id="UP000176339"/>
    </source>
</evidence>
<evidence type="ECO:0008006" key="3">
    <source>
        <dbReference type="Google" id="ProtNLM"/>
    </source>
</evidence>
<dbReference type="SUPFAM" id="SSF49265">
    <property type="entry name" value="Fibronectin type III"/>
    <property type="match status" value="1"/>
</dbReference>
<dbReference type="InterPro" id="IPR036116">
    <property type="entry name" value="FN3_sf"/>
</dbReference>
<dbReference type="AlphaFoldDB" id="A0A1F5NYV1"/>
<reference evidence="1 2" key="1">
    <citation type="journal article" date="2016" name="Nat. Commun.">
        <title>Thousands of microbial genomes shed light on interconnected biogeochemical processes in an aquifer system.</title>
        <authorList>
            <person name="Anantharaman K."/>
            <person name="Brown C.T."/>
            <person name="Hug L.A."/>
            <person name="Sharon I."/>
            <person name="Castelle C.J."/>
            <person name="Probst A.J."/>
            <person name="Thomas B.C."/>
            <person name="Singh A."/>
            <person name="Wilkins M.J."/>
            <person name="Karaoz U."/>
            <person name="Brodie E.L."/>
            <person name="Williams K.H."/>
            <person name="Hubbard S.S."/>
            <person name="Banfield J.F."/>
        </authorList>
    </citation>
    <scope>NUCLEOTIDE SEQUENCE [LARGE SCALE GENOMIC DNA]</scope>
</reference>
<protein>
    <recommendedName>
        <fullName evidence="3">Fibronectin type-III domain-containing protein</fullName>
    </recommendedName>
</protein>
<proteinExistence type="predicted"/>
<gene>
    <name evidence="1" type="ORF">A2846_00715</name>
</gene>
<sequence length="464" mass="47755">MIAILTATSLVSFATLHSSHEINSSRVNMLSKLRQVQGYVLNGQRLPGPGVPADAYIITLTAGSESYRIDYEIDGAVALLETVRYSPGGGNVFLNTLTVNGTGAASAVIRISAPYGTMLVAGQPYQVVIVGLGEPSGQNTDLIIDGISGRIAPLYGFVPPPPAPPPPPPPFNFSLSNNGTISVVHGASGSNNITASLTSGISKTVGFTAAGLPSGATASFSPTSCIPTCVSILTITTVGTTPLGDHPIVVTGAYGTFTKTTTFTLRVTPPPPILVSAASTGLTAAQVTWSDNSVVETNNAIERGSAGGACSGFTQAASLGVRSGSTYTDADPTALAAETLYCYRLRADWGTGSNYSGTAVIQTWLNPPATFTLASGGNNKVDLVWSDSSNAETSYAIEYYCTGDTDCPGAFTALTTQSANSVSYTHNIPGSISDGSLMRYRIRAIGVSANSLWKLPTPASFAKP</sequence>
<dbReference type="EMBL" id="MFEN01000064">
    <property type="protein sequence ID" value="OGE82829.1"/>
    <property type="molecule type" value="Genomic_DNA"/>
</dbReference>
<name>A0A1F5NYV1_9BACT</name>
<comment type="caution">
    <text evidence="1">The sequence shown here is derived from an EMBL/GenBank/DDBJ whole genome shotgun (WGS) entry which is preliminary data.</text>
</comment>